<protein>
    <submittedName>
        <fullName evidence="11">Putative zinc finger protein</fullName>
    </submittedName>
</protein>
<dbReference type="AlphaFoldDB" id="A0A1D2M5M6"/>
<proteinExistence type="inferred from homology"/>
<dbReference type="PANTHER" id="PTHR24388">
    <property type="entry name" value="ZINC FINGER PROTEIN"/>
    <property type="match status" value="1"/>
</dbReference>
<keyword evidence="12" id="KW-1185">Reference proteome</keyword>
<dbReference type="SUPFAM" id="SSF57667">
    <property type="entry name" value="beta-beta-alpha zinc fingers"/>
    <property type="match status" value="1"/>
</dbReference>
<dbReference type="InterPro" id="IPR036236">
    <property type="entry name" value="Znf_C2H2_sf"/>
</dbReference>
<evidence type="ECO:0000256" key="7">
    <source>
        <dbReference type="PROSITE-ProRule" id="PRU00042"/>
    </source>
</evidence>
<dbReference type="GO" id="GO:0000978">
    <property type="term" value="F:RNA polymerase II cis-regulatory region sequence-specific DNA binding"/>
    <property type="evidence" value="ECO:0007669"/>
    <property type="project" value="TreeGrafter"/>
</dbReference>
<dbReference type="PROSITE" id="PS00028">
    <property type="entry name" value="ZINC_FINGER_C2H2_1"/>
    <property type="match status" value="2"/>
</dbReference>
<dbReference type="SMART" id="SM00355">
    <property type="entry name" value="ZnF_C2H2"/>
    <property type="match status" value="4"/>
</dbReference>
<evidence type="ECO:0000256" key="1">
    <source>
        <dbReference type="ARBA" id="ARBA00022723"/>
    </source>
</evidence>
<dbReference type="EMBL" id="LJIJ01003847">
    <property type="protein sequence ID" value="ODM88276.1"/>
    <property type="molecule type" value="Genomic_DNA"/>
</dbReference>
<keyword evidence="5" id="KW-0539">Nucleus</keyword>
<accession>A0A1D2M5M6</accession>
<evidence type="ECO:0000256" key="2">
    <source>
        <dbReference type="ARBA" id="ARBA00022737"/>
    </source>
</evidence>
<evidence type="ECO:0000259" key="10">
    <source>
        <dbReference type="PROSITE" id="PS50157"/>
    </source>
</evidence>
<evidence type="ECO:0000313" key="11">
    <source>
        <dbReference type="EMBL" id="ODM88276.1"/>
    </source>
</evidence>
<keyword evidence="8" id="KW-0175">Coiled coil</keyword>
<evidence type="ECO:0000256" key="9">
    <source>
        <dbReference type="SAM" id="MobiDB-lite"/>
    </source>
</evidence>
<evidence type="ECO:0000256" key="5">
    <source>
        <dbReference type="ARBA" id="ARBA00023242"/>
    </source>
</evidence>
<evidence type="ECO:0000313" key="12">
    <source>
        <dbReference type="Proteomes" id="UP000094527"/>
    </source>
</evidence>
<evidence type="ECO:0000256" key="8">
    <source>
        <dbReference type="SAM" id="Coils"/>
    </source>
</evidence>
<dbReference type="Proteomes" id="UP000094527">
    <property type="component" value="Unassembled WGS sequence"/>
</dbReference>
<reference evidence="11 12" key="1">
    <citation type="journal article" date="2016" name="Genome Biol. Evol.">
        <title>Gene Family Evolution Reflects Adaptation to Soil Environmental Stressors in the Genome of the Collembolan Orchesella cincta.</title>
        <authorList>
            <person name="Faddeeva-Vakhrusheva A."/>
            <person name="Derks M.F."/>
            <person name="Anvar S.Y."/>
            <person name="Agamennone V."/>
            <person name="Suring W."/>
            <person name="Smit S."/>
            <person name="van Straalen N.M."/>
            <person name="Roelofs D."/>
        </authorList>
    </citation>
    <scope>NUCLEOTIDE SEQUENCE [LARGE SCALE GENOMIC DNA]</scope>
    <source>
        <tissue evidence="11">Mixed pool</tissue>
    </source>
</reference>
<dbReference type="GO" id="GO:0000981">
    <property type="term" value="F:DNA-binding transcription factor activity, RNA polymerase II-specific"/>
    <property type="evidence" value="ECO:0007669"/>
    <property type="project" value="TreeGrafter"/>
</dbReference>
<organism evidence="11 12">
    <name type="scientific">Orchesella cincta</name>
    <name type="common">Springtail</name>
    <name type="synonym">Podura cincta</name>
    <dbReference type="NCBI Taxonomy" id="48709"/>
    <lineage>
        <taxon>Eukaryota</taxon>
        <taxon>Metazoa</taxon>
        <taxon>Ecdysozoa</taxon>
        <taxon>Arthropoda</taxon>
        <taxon>Hexapoda</taxon>
        <taxon>Collembola</taxon>
        <taxon>Entomobryomorpha</taxon>
        <taxon>Entomobryoidea</taxon>
        <taxon>Orchesellidae</taxon>
        <taxon>Orchesellinae</taxon>
        <taxon>Orchesella</taxon>
    </lineage>
</organism>
<feature type="coiled-coil region" evidence="8">
    <location>
        <begin position="54"/>
        <end position="88"/>
    </location>
</feature>
<keyword evidence="1" id="KW-0479">Metal-binding</keyword>
<dbReference type="PANTHER" id="PTHR24388:SF53">
    <property type="entry name" value="CHORION TRANSCRIPTION FACTOR CF2-RELATED"/>
    <property type="match status" value="1"/>
</dbReference>
<evidence type="ECO:0000256" key="3">
    <source>
        <dbReference type="ARBA" id="ARBA00022771"/>
    </source>
</evidence>
<keyword evidence="3 7" id="KW-0863">Zinc-finger</keyword>
<dbReference type="Gene3D" id="3.30.160.60">
    <property type="entry name" value="Classic Zinc Finger"/>
    <property type="match status" value="1"/>
</dbReference>
<keyword evidence="4" id="KW-0862">Zinc</keyword>
<dbReference type="STRING" id="48709.A0A1D2M5M6"/>
<comment type="similarity">
    <text evidence="6">Belongs to the snail C2H2-type zinc-finger protein family.</text>
</comment>
<dbReference type="InterPro" id="IPR013087">
    <property type="entry name" value="Znf_C2H2_type"/>
</dbReference>
<dbReference type="PROSITE" id="PS50157">
    <property type="entry name" value="ZINC_FINGER_C2H2_2"/>
    <property type="match status" value="1"/>
</dbReference>
<evidence type="ECO:0000256" key="6">
    <source>
        <dbReference type="ARBA" id="ARBA00037948"/>
    </source>
</evidence>
<feature type="compositionally biased region" description="Basic and acidic residues" evidence="9">
    <location>
        <begin position="158"/>
        <end position="183"/>
    </location>
</feature>
<sequence length="414" mass="47791">MSSDNLAYCPICGDESLPFTPTRGGSGGTSLFQCFLNLFHAKWKRKSFSFCGLCRSHLVLISDLQKKIEELERQLKSHEEELQRRFSSSEVKFERNKLYEEDRRYSLIRKLIRAKVTFPKPESILPVDDDDLEEELEPPRHKKPFQVEYIKVEVESDSKDNINFDDTSNIKEEIVSEDEKPKEEDEGMMEEDVKPPLDSSSSSSDSELDDDDKPSTSLRKKPQQKSKATPDLSPFTTSVDGSMITFHSITLFKTTNPSSPNEPFGYRCSDCGLLLRNHRQLIRSHVIRAHTTLHACPHCPKRFDKASKLQRHVNESHKKVVTQTCPICERPFKFSTSIDYHIWSHYLWQKRKTELQEHVKEEHSNETSLCGVCGRAIKDLKEHMRATHPPPEKFKFECLICKKKFPLGANSSNI</sequence>
<dbReference type="GO" id="GO:0008270">
    <property type="term" value="F:zinc ion binding"/>
    <property type="evidence" value="ECO:0007669"/>
    <property type="project" value="UniProtKB-KW"/>
</dbReference>
<evidence type="ECO:0000256" key="4">
    <source>
        <dbReference type="ARBA" id="ARBA00022833"/>
    </source>
</evidence>
<feature type="domain" description="C2H2-type" evidence="10">
    <location>
        <begin position="294"/>
        <end position="317"/>
    </location>
</feature>
<dbReference type="InterPro" id="IPR050527">
    <property type="entry name" value="Snail/Krueppel_Znf"/>
</dbReference>
<name>A0A1D2M5M6_ORCCI</name>
<comment type="caution">
    <text evidence="11">The sequence shown here is derived from an EMBL/GenBank/DDBJ whole genome shotgun (WGS) entry which is preliminary data.</text>
</comment>
<feature type="region of interest" description="Disordered" evidence="9">
    <location>
        <begin position="158"/>
        <end position="237"/>
    </location>
</feature>
<gene>
    <name evidence="11" type="ORF">Ocin01_18406</name>
</gene>
<dbReference type="OrthoDB" id="4737882at2759"/>
<keyword evidence="2" id="KW-0677">Repeat</keyword>